<dbReference type="Gene3D" id="3.40.50.720">
    <property type="entry name" value="NAD(P)-binding Rossmann-like Domain"/>
    <property type="match status" value="1"/>
</dbReference>
<evidence type="ECO:0000256" key="3">
    <source>
        <dbReference type="ARBA" id="ARBA00022490"/>
    </source>
</evidence>
<dbReference type="GO" id="GO:0008764">
    <property type="term" value="F:UDP-N-acetylmuramoylalanine-D-glutamate ligase activity"/>
    <property type="evidence" value="ECO:0007669"/>
    <property type="project" value="UniProtKB-EC"/>
</dbReference>
<dbReference type="AlphaFoldDB" id="A0A1J5SRN0"/>
<dbReference type="InterPro" id="IPR013221">
    <property type="entry name" value="Mur_ligase_cen"/>
</dbReference>
<dbReference type="EMBL" id="MLJW01000042">
    <property type="protein sequence ID" value="OIR06677.1"/>
    <property type="molecule type" value="Genomic_DNA"/>
</dbReference>
<evidence type="ECO:0000256" key="2">
    <source>
        <dbReference type="ARBA" id="ARBA00004752"/>
    </source>
</evidence>
<comment type="pathway">
    <text evidence="2">Cell wall biogenesis; peptidoglycan biosynthesis.</text>
</comment>
<reference evidence="9" key="1">
    <citation type="submission" date="2016-10" db="EMBL/GenBank/DDBJ databases">
        <title>Sequence of Gallionella enrichment culture.</title>
        <authorList>
            <person name="Poehlein A."/>
            <person name="Muehling M."/>
            <person name="Daniel R."/>
        </authorList>
    </citation>
    <scope>NUCLEOTIDE SEQUENCE</scope>
</reference>
<dbReference type="InterPro" id="IPR036615">
    <property type="entry name" value="Mur_ligase_C_dom_sf"/>
</dbReference>
<evidence type="ECO:0000259" key="7">
    <source>
        <dbReference type="Pfam" id="PF02875"/>
    </source>
</evidence>
<dbReference type="SUPFAM" id="SSF53244">
    <property type="entry name" value="MurD-like peptide ligases, peptide-binding domain"/>
    <property type="match status" value="1"/>
</dbReference>
<evidence type="ECO:0000256" key="1">
    <source>
        <dbReference type="ARBA" id="ARBA00004496"/>
    </source>
</evidence>
<dbReference type="GO" id="GO:0005737">
    <property type="term" value="C:cytoplasm"/>
    <property type="evidence" value="ECO:0007669"/>
    <property type="project" value="UniProtKB-SubCell"/>
</dbReference>
<dbReference type="NCBIfam" id="TIGR01087">
    <property type="entry name" value="murD"/>
    <property type="match status" value="1"/>
</dbReference>
<evidence type="ECO:0000256" key="6">
    <source>
        <dbReference type="ARBA" id="ARBA00022840"/>
    </source>
</evidence>
<organism evidence="9">
    <name type="scientific">mine drainage metagenome</name>
    <dbReference type="NCBI Taxonomy" id="410659"/>
    <lineage>
        <taxon>unclassified sequences</taxon>
        <taxon>metagenomes</taxon>
        <taxon>ecological metagenomes</taxon>
    </lineage>
</organism>
<comment type="caution">
    <text evidence="9">The sequence shown here is derived from an EMBL/GenBank/DDBJ whole genome shotgun (WGS) entry which is preliminary data.</text>
</comment>
<keyword evidence="5" id="KW-0547">Nucleotide-binding</keyword>
<dbReference type="Pfam" id="PF08245">
    <property type="entry name" value="Mur_ligase_M"/>
    <property type="match status" value="1"/>
</dbReference>
<dbReference type="Pfam" id="PF21799">
    <property type="entry name" value="MurD-like_N"/>
    <property type="match status" value="1"/>
</dbReference>
<sequence length="461" mass="49251">MIELKDKNVLVLGLGDTGLSALRWLNTQGARLSVADTRANPPGIEVVKAELPQVNIHTGAFASVMFSDVDLIVVSPGIPVSEPEIQAAAQRGIPVVGDVELFAQYRPKTSKVIAITGANGKTTVTTLVGEICKTAGLKTIVAGNIGLPVLDTLSMDAPDVYVLELSSFQLETTTSLYADVATMLNLSEDHMDRYTSMQDYAVAKAHIFYNAGLQVLNRDDAWSMMMARPKLAQVTFGLSADEESQSYGLRQDDAGTWLVDGEKELINLQDLKIAGLHNAANVLAAVALCRGIGIDYAPIIQTLYNFKGLPHRVEWVANIDDVDYYDDSKGTNVGATCAALSGLPQKVVLIVGGDGKGQDFSPLADAVASNARAVVLIGRDAPLIERALLAPSATGQLAEDKQVPLYQAADLPEAVNIAKKLAQVGDAVLLSPACASFDMFKNYVHRAEVFVSAVNRLKERT</sequence>
<accession>A0A1J5SRN0</accession>
<dbReference type="InterPro" id="IPR005762">
    <property type="entry name" value="MurD"/>
</dbReference>
<evidence type="ECO:0000259" key="8">
    <source>
        <dbReference type="Pfam" id="PF08245"/>
    </source>
</evidence>
<name>A0A1J5SRN0_9ZZZZ</name>
<feature type="domain" description="Mur ligase C-terminal" evidence="7">
    <location>
        <begin position="311"/>
        <end position="434"/>
    </location>
</feature>
<keyword evidence="3" id="KW-0963">Cytoplasm</keyword>
<dbReference type="GO" id="GO:0009252">
    <property type="term" value="P:peptidoglycan biosynthetic process"/>
    <property type="evidence" value="ECO:0007669"/>
    <property type="project" value="UniProtKB-UniPathway"/>
</dbReference>
<dbReference type="SUPFAM" id="SSF53623">
    <property type="entry name" value="MurD-like peptide ligases, catalytic domain"/>
    <property type="match status" value="1"/>
</dbReference>
<dbReference type="InterPro" id="IPR004101">
    <property type="entry name" value="Mur_ligase_C"/>
</dbReference>
<dbReference type="PANTHER" id="PTHR43692">
    <property type="entry name" value="UDP-N-ACETYLMURAMOYLALANINE--D-GLUTAMATE LIGASE"/>
    <property type="match status" value="1"/>
</dbReference>
<dbReference type="PANTHER" id="PTHR43692:SF1">
    <property type="entry name" value="UDP-N-ACETYLMURAMOYLALANINE--D-GLUTAMATE LIGASE"/>
    <property type="match status" value="1"/>
</dbReference>
<dbReference type="Pfam" id="PF02875">
    <property type="entry name" value="Mur_ligase_C"/>
    <property type="match status" value="1"/>
</dbReference>
<dbReference type="GO" id="GO:0051301">
    <property type="term" value="P:cell division"/>
    <property type="evidence" value="ECO:0007669"/>
    <property type="project" value="InterPro"/>
</dbReference>
<dbReference type="SUPFAM" id="SSF51984">
    <property type="entry name" value="MurCD N-terminal domain"/>
    <property type="match status" value="1"/>
</dbReference>
<comment type="subcellular location">
    <subcellularLocation>
        <location evidence="1">Cytoplasm</location>
    </subcellularLocation>
</comment>
<dbReference type="GO" id="GO:0005524">
    <property type="term" value="F:ATP binding"/>
    <property type="evidence" value="ECO:0007669"/>
    <property type="project" value="UniProtKB-KW"/>
</dbReference>
<protein>
    <submittedName>
        <fullName evidence="9">UDP-N-acetylmuramoylalanine--D-glutamate ligase</fullName>
        <ecNumber evidence="9">6.3.2.9</ecNumber>
    </submittedName>
</protein>
<dbReference type="EC" id="6.3.2.9" evidence="9"/>
<dbReference type="UniPathway" id="UPA00219"/>
<dbReference type="Gene3D" id="3.40.1190.10">
    <property type="entry name" value="Mur-like, catalytic domain"/>
    <property type="match status" value="1"/>
</dbReference>
<dbReference type="Gene3D" id="3.90.190.20">
    <property type="entry name" value="Mur ligase, C-terminal domain"/>
    <property type="match status" value="1"/>
</dbReference>
<dbReference type="HAMAP" id="MF_00639">
    <property type="entry name" value="MurD"/>
    <property type="match status" value="1"/>
</dbReference>
<dbReference type="GO" id="GO:0008360">
    <property type="term" value="P:regulation of cell shape"/>
    <property type="evidence" value="ECO:0007669"/>
    <property type="project" value="InterPro"/>
</dbReference>
<keyword evidence="6" id="KW-0067">ATP-binding</keyword>
<keyword evidence="4 9" id="KW-0436">Ligase</keyword>
<feature type="domain" description="Mur ligase central" evidence="8">
    <location>
        <begin position="115"/>
        <end position="288"/>
    </location>
</feature>
<evidence type="ECO:0000313" key="9">
    <source>
        <dbReference type="EMBL" id="OIR06677.1"/>
    </source>
</evidence>
<dbReference type="InterPro" id="IPR036565">
    <property type="entry name" value="Mur-like_cat_sf"/>
</dbReference>
<evidence type="ECO:0000256" key="5">
    <source>
        <dbReference type="ARBA" id="ARBA00022741"/>
    </source>
</evidence>
<gene>
    <name evidence="9" type="primary">murD_6</name>
    <name evidence="9" type="ORF">GALL_112840</name>
</gene>
<proteinExistence type="inferred from homology"/>
<evidence type="ECO:0000256" key="4">
    <source>
        <dbReference type="ARBA" id="ARBA00022598"/>
    </source>
</evidence>